<feature type="domain" description="HTTM-like" evidence="8">
    <location>
        <begin position="6"/>
        <end position="265"/>
    </location>
</feature>
<dbReference type="InterPro" id="IPR053934">
    <property type="entry name" value="HTTM_dom"/>
</dbReference>
<evidence type="ECO:0000313" key="10">
    <source>
        <dbReference type="Proteomes" id="UP001206312"/>
    </source>
</evidence>
<dbReference type="InterPro" id="IPR011020">
    <property type="entry name" value="HTTM-like"/>
</dbReference>
<evidence type="ECO:0000256" key="3">
    <source>
        <dbReference type="ARBA" id="ARBA00022989"/>
    </source>
</evidence>
<dbReference type="PANTHER" id="PTHR12639:SF7">
    <property type="entry name" value="HTTM DOMAIN-CONTAINING PROTEIN"/>
    <property type="match status" value="1"/>
</dbReference>
<dbReference type="EMBL" id="JAMXIB010000006">
    <property type="protein sequence ID" value="MCO5725082.1"/>
    <property type="molecule type" value="Genomic_DNA"/>
</dbReference>
<feature type="transmembrane region" description="Helical" evidence="7">
    <location>
        <begin position="201"/>
        <end position="222"/>
    </location>
</feature>
<dbReference type="Pfam" id="PF22777">
    <property type="entry name" value="VKGC_lumenal_dom"/>
    <property type="match status" value="1"/>
</dbReference>
<evidence type="ECO:0000256" key="1">
    <source>
        <dbReference type="ARBA" id="ARBA00004127"/>
    </source>
</evidence>
<evidence type="ECO:0000256" key="6">
    <source>
        <dbReference type="ARBA" id="ARBA00023239"/>
    </source>
</evidence>
<evidence type="ECO:0000256" key="2">
    <source>
        <dbReference type="ARBA" id="ARBA00022692"/>
    </source>
</evidence>
<dbReference type="InterPro" id="IPR007782">
    <property type="entry name" value="VKG_COase"/>
</dbReference>
<organism evidence="9 10">
    <name type="scientific">Robiginitalea marina</name>
    <dbReference type="NCBI Taxonomy" id="2954105"/>
    <lineage>
        <taxon>Bacteria</taxon>
        <taxon>Pseudomonadati</taxon>
        <taxon>Bacteroidota</taxon>
        <taxon>Flavobacteriia</taxon>
        <taxon>Flavobacteriales</taxon>
        <taxon>Flavobacteriaceae</taxon>
        <taxon>Robiginitalea</taxon>
    </lineage>
</organism>
<feature type="transmembrane region" description="Helical" evidence="7">
    <location>
        <begin position="85"/>
        <end position="103"/>
    </location>
</feature>
<keyword evidence="2 7" id="KW-0812">Transmembrane</keyword>
<comment type="subcellular location">
    <subcellularLocation>
        <location evidence="1">Endomembrane system</location>
        <topology evidence="1">Multi-pass membrane protein</topology>
    </subcellularLocation>
</comment>
<dbReference type="Pfam" id="PF05090">
    <property type="entry name" value="HTTM"/>
    <property type="match status" value="1"/>
</dbReference>
<evidence type="ECO:0000256" key="7">
    <source>
        <dbReference type="SAM" id="Phobius"/>
    </source>
</evidence>
<feature type="transmembrane region" description="Helical" evidence="7">
    <location>
        <begin position="147"/>
        <end position="166"/>
    </location>
</feature>
<proteinExistence type="predicted"/>
<reference evidence="9 10" key="1">
    <citation type="submission" date="2022-06" db="EMBL/GenBank/DDBJ databases">
        <authorList>
            <person name="Xuan X."/>
        </authorList>
    </citation>
    <scope>NUCLEOTIDE SEQUENCE [LARGE SCALE GENOMIC DNA]</scope>
    <source>
        <strain evidence="9 10">2V75</strain>
    </source>
</reference>
<accession>A0ABT1AZQ0</accession>
<feature type="transmembrane region" description="Helical" evidence="7">
    <location>
        <begin position="109"/>
        <end position="126"/>
    </location>
</feature>
<dbReference type="PANTHER" id="PTHR12639">
    <property type="entry name" value="VITAMIN K-DEPENDENT GAMMA-CARBOXYLASE"/>
    <property type="match status" value="1"/>
</dbReference>
<protein>
    <submittedName>
        <fullName evidence="9">HTTM domain-containing protein</fullName>
    </submittedName>
</protein>
<keyword evidence="5" id="KW-1015">Disulfide bond</keyword>
<feature type="transmembrane region" description="Helical" evidence="7">
    <location>
        <begin position="12"/>
        <end position="36"/>
    </location>
</feature>
<feature type="transmembrane region" description="Helical" evidence="7">
    <location>
        <begin position="234"/>
        <end position="261"/>
    </location>
</feature>
<dbReference type="SMART" id="SM00752">
    <property type="entry name" value="HTTM"/>
    <property type="match status" value="1"/>
</dbReference>
<name>A0ABT1AZQ0_9FLAO</name>
<sequence length="447" mass="51492">MTRLLFSRIDNTPLILFRVFFGLLISLECFGALATGWVRTNLAEPEYTFPFIGFEWLQALAGPGMYLYFFLMGSLGIAVTLGYRYRLSMAAFTLLWTGAYLMQKTSYNNHYYLLVLVSALMCFFPAHRDFSLDSRRNPALREHHMYALVKWIVVGQLLVVYTYAAIAKLYGDWFDFSVIARLLEPKKGYILIGPLLQDHTIHQAIGFFGIAFDFLIIPLLLFKPTRKAAFAASLFFHGFNSVVFQIGIFPFLSLAFTVFFFEAETLRRIFFRRKTNPVPPPFKKPRWARAATLVLGLYFIVQVVLPVRHHFIEGDVLWTEEGHRLSWRMMLRVRSGNLRFRVVDRETGQSWQVSPGEWVTPKQARKVGAYPDFAWQFAQILKKQYARKGQQVAVYARGQVQVNGHAPAPLIDPETDLASEPWDPWRHHPWILPPPPWLQADTPGAGE</sequence>
<keyword evidence="10" id="KW-1185">Reference proteome</keyword>
<evidence type="ECO:0000313" key="9">
    <source>
        <dbReference type="EMBL" id="MCO5725082.1"/>
    </source>
</evidence>
<dbReference type="Proteomes" id="UP001206312">
    <property type="component" value="Unassembled WGS sequence"/>
</dbReference>
<evidence type="ECO:0000256" key="5">
    <source>
        <dbReference type="ARBA" id="ARBA00023157"/>
    </source>
</evidence>
<gene>
    <name evidence="9" type="ORF">NG653_09470</name>
</gene>
<keyword evidence="6" id="KW-0456">Lyase</keyword>
<evidence type="ECO:0000256" key="4">
    <source>
        <dbReference type="ARBA" id="ARBA00023136"/>
    </source>
</evidence>
<keyword evidence="4 7" id="KW-0472">Membrane</keyword>
<dbReference type="RefSeq" id="WP_252741455.1">
    <property type="nucleotide sequence ID" value="NZ_JAMXIB010000006.1"/>
</dbReference>
<evidence type="ECO:0000259" key="8">
    <source>
        <dbReference type="SMART" id="SM00752"/>
    </source>
</evidence>
<feature type="transmembrane region" description="Helical" evidence="7">
    <location>
        <begin position="56"/>
        <end position="78"/>
    </location>
</feature>
<comment type="caution">
    <text evidence="9">The sequence shown here is derived from an EMBL/GenBank/DDBJ whole genome shotgun (WGS) entry which is preliminary data.</text>
</comment>
<dbReference type="InterPro" id="IPR053935">
    <property type="entry name" value="VKGC_lumenal_dom"/>
</dbReference>
<keyword evidence="3 7" id="KW-1133">Transmembrane helix</keyword>